<proteinExistence type="predicted"/>
<keyword evidence="6" id="KW-1185">Reference proteome</keyword>
<sequence length="643" mass="67524">MRPAVSLGATVLAAVLSLAPLSIARASEPVELGAGYLLDESDVLTDAQEERLEAKLAALADKSDRPELYVVFVENFESPSNAGDWAARTATLNNLAPDQHLLAIATEGRSLALSFHTDSDLSLQRVQEIEEGLGSGYLADDDWAGGVEYVADEFDEVPLPWWVWVLGVLVLAALIWVVTQLVLRARRRAARAAELRTLEGQKKRAAVTLVRADEALRTSEQELGFVTAEFGDAATSEYQAVLTEGRAKLSRAFELQTLLQDVTEDSTAESRSWTDEILRLCGQVDRALDERRRRLAELRGVAKDAAATLERLTMARTEADALVRAAETHLQTLGSTVAPDRLAGIGDDPDEMRERLAHADEWLARLRDAAGRRSANEITTAVREIERDLAEVTQLHSAVAGFALAETPAAVATPAEASGPPLPSFARTTIEATGDREIDRVAAALRVAENSVSARAGRVTAGVLAKLSSAQNELALARTADDPETKSAHVRAALAMAEQVQGSLGERSTARIAAHGGDDGARRDGSWARPPRPSLSSLRSSRAADGDDMGAKAGVGAVVGGVMGVLLGANAAGGAGAIGGLLLGLVFGALTGAFGGEGGGSSGSSSGWGGSSSRSRSRSWSGGSSRSSSRSSGRHSSSGGRRF</sequence>
<feature type="domain" description="TPM" evidence="4">
    <location>
        <begin position="39"/>
        <end position="155"/>
    </location>
</feature>
<evidence type="ECO:0000256" key="1">
    <source>
        <dbReference type="SAM" id="MobiDB-lite"/>
    </source>
</evidence>
<dbReference type="InterPro" id="IPR007621">
    <property type="entry name" value="TPM_dom"/>
</dbReference>
<evidence type="ECO:0000259" key="4">
    <source>
        <dbReference type="Pfam" id="PF04536"/>
    </source>
</evidence>
<accession>A0A939QI08</accession>
<feature type="region of interest" description="Disordered" evidence="1">
    <location>
        <begin position="515"/>
        <end position="547"/>
    </location>
</feature>
<keyword evidence="3" id="KW-0732">Signal</keyword>
<feature type="compositionally biased region" description="Basic and acidic residues" evidence="1">
    <location>
        <begin position="516"/>
        <end position="526"/>
    </location>
</feature>
<feature type="compositionally biased region" description="Gly residues" evidence="1">
    <location>
        <begin position="598"/>
        <end position="610"/>
    </location>
</feature>
<organism evidence="5 6">
    <name type="scientific">Microbacterium stercoris</name>
    <dbReference type="NCBI Taxonomy" id="2820289"/>
    <lineage>
        <taxon>Bacteria</taxon>
        <taxon>Bacillati</taxon>
        <taxon>Actinomycetota</taxon>
        <taxon>Actinomycetes</taxon>
        <taxon>Micrococcales</taxon>
        <taxon>Microbacteriaceae</taxon>
        <taxon>Microbacterium</taxon>
    </lineage>
</organism>
<protein>
    <submittedName>
        <fullName evidence="5">TPM domain-containing protein</fullName>
    </submittedName>
</protein>
<gene>
    <name evidence="5" type="ORF">J5V96_06775</name>
</gene>
<feature type="transmembrane region" description="Helical" evidence="2">
    <location>
        <begin position="161"/>
        <end position="183"/>
    </location>
</feature>
<evidence type="ECO:0000256" key="3">
    <source>
        <dbReference type="SAM" id="SignalP"/>
    </source>
</evidence>
<feature type="region of interest" description="Disordered" evidence="1">
    <location>
        <begin position="598"/>
        <end position="643"/>
    </location>
</feature>
<dbReference type="EMBL" id="JAGFOA010000002">
    <property type="protein sequence ID" value="MBO3663213.1"/>
    <property type="molecule type" value="Genomic_DNA"/>
</dbReference>
<dbReference type="Pfam" id="PF04536">
    <property type="entry name" value="TPM_phosphatase"/>
    <property type="match status" value="1"/>
</dbReference>
<reference evidence="5" key="1">
    <citation type="submission" date="2021-03" db="EMBL/GenBank/DDBJ databases">
        <title>Microbacterium sp. nov., a novel actinobacterium isolated from cow dung.</title>
        <authorList>
            <person name="Zhang L."/>
        </authorList>
    </citation>
    <scope>NUCLEOTIDE SEQUENCE</scope>
    <source>
        <strain evidence="5">NEAU-LLB</strain>
    </source>
</reference>
<feature type="transmembrane region" description="Helical" evidence="2">
    <location>
        <begin position="575"/>
        <end position="595"/>
    </location>
</feature>
<evidence type="ECO:0000313" key="6">
    <source>
        <dbReference type="Proteomes" id="UP000680132"/>
    </source>
</evidence>
<feature type="signal peptide" evidence="3">
    <location>
        <begin position="1"/>
        <end position="26"/>
    </location>
</feature>
<name>A0A939QI08_9MICO</name>
<dbReference type="RefSeq" id="WP_208501984.1">
    <property type="nucleotide sequence ID" value="NZ_JAGFOA010000002.1"/>
</dbReference>
<feature type="chain" id="PRO_5037611912" evidence="3">
    <location>
        <begin position="27"/>
        <end position="643"/>
    </location>
</feature>
<evidence type="ECO:0000256" key="2">
    <source>
        <dbReference type="SAM" id="Phobius"/>
    </source>
</evidence>
<keyword evidence="2" id="KW-0812">Transmembrane</keyword>
<keyword evidence="2" id="KW-1133">Transmembrane helix</keyword>
<comment type="caution">
    <text evidence="5">The sequence shown here is derived from an EMBL/GenBank/DDBJ whole genome shotgun (WGS) entry which is preliminary data.</text>
</comment>
<evidence type="ECO:0000313" key="5">
    <source>
        <dbReference type="EMBL" id="MBO3663213.1"/>
    </source>
</evidence>
<keyword evidence="2" id="KW-0472">Membrane</keyword>
<dbReference type="Proteomes" id="UP000680132">
    <property type="component" value="Unassembled WGS sequence"/>
</dbReference>
<feature type="compositionally biased region" description="Low complexity" evidence="1">
    <location>
        <begin position="534"/>
        <end position="543"/>
    </location>
</feature>
<feature type="compositionally biased region" description="Low complexity" evidence="1">
    <location>
        <begin position="611"/>
        <end position="643"/>
    </location>
</feature>
<dbReference type="AlphaFoldDB" id="A0A939QI08"/>
<dbReference type="Gene3D" id="3.10.310.50">
    <property type="match status" value="1"/>
</dbReference>